<evidence type="ECO:0000256" key="1">
    <source>
        <dbReference type="SAM" id="MobiDB-lite"/>
    </source>
</evidence>
<organism evidence="3 4">
    <name type="scientific">Anaerobutyricum hallii</name>
    <dbReference type="NCBI Taxonomy" id="39488"/>
    <lineage>
        <taxon>Bacteria</taxon>
        <taxon>Bacillati</taxon>
        <taxon>Bacillota</taxon>
        <taxon>Clostridia</taxon>
        <taxon>Lachnospirales</taxon>
        <taxon>Lachnospiraceae</taxon>
        <taxon>Anaerobutyricum</taxon>
    </lineage>
</organism>
<proteinExistence type="predicted"/>
<feature type="transmembrane region" description="Helical" evidence="2">
    <location>
        <begin position="20"/>
        <end position="41"/>
    </location>
</feature>
<keyword evidence="2" id="KW-0472">Membrane</keyword>
<feature type="transmembrane region" description="Helical" evidence="2">
    <location>
        <begin position="219"/>
        <end position="239"/>
    </location>
</feature>
<dbReference type="STRING" id="39488.ERS852450_02642"/>
<accession>A0A285PMY9</accession>
<evidence type="ECO:0000313" key="3">
    <source>
        <dbReference type="EMBL" id="SOB70998.1"/>
    </source>
</evidence>
<feature type="compositionally biased region" description="Basic and acidic residues" evidence="1">
    <location>
        <begin position="326"/>
        <end position="337"/>
    </location>
</feature>
<reference evidence="4" key="1">
    <citation type="submission" date="2017-09" db="EMBL/GenBank/DDBJ databases">
        <authorList>
            <person name="Shetty A S."/>
        </authorList>
    </citation>
    <scope>NUCLEOTIDE SEQUENCE [LARGE SCALE GENOMIC DNA]</scope>
</reference>
<feature type="region of interest" description="Disordered" evidence="1">
    <location>
        <begin position="314"/>
        <end position="337"/>
    </location>
</feature>
<name>A0A285PMY9_9FIRM</name>
<feature type="transmembrane region" description="Helical" evidence="2">
    <location>
        <begin position="128"/>
        <end position="155"/>
    </location>
</feature>
<protein>
    <submittedName>
        <fullName evidence="3">Consensus disorder prediction</fullName>
    </submittedName>
</protein>
<dbReference type="AlphaFoldDB" id="A0A285PMY9"/>
<feature type="transmembrane region" description="Helical" evidence="2">
    <location>
        <begin position="191"/>
        <end position="212"/>
    </location>
</feature>
<gene>
    <name evidence="3" type="ORF">EHLA_0230</name>
</gene>
<dbReference type="RefSeq" id="WP_123864825.1">
    <property type="nucleotide sequence ID" value="NZ_LT907978.1"/>
</dbReference>
<keyword evidence="4" id="KW-1185">Reference proteome</keyword>
<dbReference type="Proteomes" id="UP000217549">
    <property type="component" value="Chromosome I"/>
</dbReference>
<dbReference type="EMBL" id="LT907978">
    <property type="protein sequence ID" value="SOB70998.1"/>
    <property type="molecule type" value="Genomic_DNA"/>
</dbReference>
<evidence type="ECO:0000313" key="4">
    <source>
        <dbReference type="Proteomes" id="UP000217549"/>
    </source>
</evidence>
<dbReference type="KEGG" id="ehl:EHLA_0230"/>
<evidence type="ECO:0000256" key="2">
    <source>
        <dbReference type="SAM" id="Phobius"/>
    </source>
</evidence>
<feature type="transmembrane region" description="Helical" evidence="2">
    <location>
        <begin position="53"/>
        <end position="83"/>
    </location>
</feature>
<sequence length="337" mass="39093">MMAQLVYFKEWLTTLYKRHIEIILPILKLLFAFFALSMFQRMFYYNEFIDKPWVFLAVSAVQAFLPISFLYYAISILIMINLWNVSMDIFLGFVIFFIICSLAFIRVDKKHAIIIIATVLLFYLKLEYLLPVLLGMSVGFGAILPAAAGIVTYFLSVYMTDVSTLLTTSTSSSFGMGLQRIVNLILIDKKLLVLLVTFALIIFITTLLCHIFYERAWMFAIFVGNIAMVLLLLFGRLIFELDYTIWRLFLEVILGIGCCYIYRFFRGIGDVSRIEKVSFEDDEYFYYVKAVPKIKVTEKNRNVTNIKSEENEDDLLFDDITEDSDLPDKDGKEAEKE</sequence>
<feature type="transmembrane region" description="Helical" evidence="2">
    <location>
        <begin position="89"/>
        <end position="107"/>
    </location>
</feature>
<feature type="transmembrane region" description="Helical" evidence="2">
    <location>
        <begin position="245"/>
        <end position="265"/>
    </location>
</feature>
<keyword evidence="2" id="KW-0812">Transmembrane</keyword>
<feature type="compositionally biased region" description="Acidic residues" evidence="1">
    <location>
        <begin position="314"/>
        <end position="325"/>
    </location>
</feature>
<keyword evidence="2" id="KW-1133">Transmembrane helix</keyword>